<evidence type="ECO:0000313" key="1">
    <source>
        <dbReference type="EMBL" id="QJR99824.1"/>
    </source>
</evidence>
<dbReference type="AlphaFoldDB" id="A0A6M4NSU4"/>
<dbReference type="EMBL" id="MN629346">
    <property type="protein sequence ID" value="QJR99824.1"/>
    <property type="molecule type" value="Genomic_DNA"/>
</dbReference>
<reference evidence="1" key="1">
    <citation type="submission" date="2019-10" db="EMBL/GenBank/DDBJ databases">
        <authorList>
            <person name="Zhou D."/>
            <person name="Cheng Q."/>
        </authorList>
    </citation>
    <scope>NUCLEOTIDE SEQUENCE</scope>
    <source>
        <strain evidence="1">1507-17068</strain>
        <plasmid evidence="1">p717068-IMP</plasmid>
    </source>
</reference>
<proteinExistence type="predicted"/>
<name>A0A6M4NSU4_AERCA</name>
<dbReference type="RefSeq" id="WP_181715834.1">
    <property type="nucleotide sequence ID" value="NZ_CP091177.1"/>
</dbReference>
<sequence>MFLTIPGFTPASIAIPFEHDGYPVTDVITVEWSVRDEQGYSILAGSSVPDAGSSEVVVYVDGHLNEPLNETYTTYEVAYRLVTGSKEIPGSIIYQVEAEGAVKEWRNTLITPLRALSMMREIPNMSEFAAASRDEQKAALLFAYRSLCAMKFNTSVFPREYQVIGGEKVTSLRQLTEEAWHACSAQFVEDLRIAQMIEANDSLVSPELGAMREAGVLSYTVGEVKQFVSSQRPLSVGLCPAAMRKIGRYLDLSRRIGRA</sequence>
<keyword evidence="1" id="KW-0614">Plasmid</keyword>
<geneLocation type="plasmid" evidence="1">
    <name>p717068-IMP</name>
</geneLocation>
<protein>
    <submittedName>
        <fullName evidence="1">Uncharacterized protein</fullName>
    </submittedName>
</protein>
<organism evidence="1">
    <name type="scientific">Aeromonas caviae</name>
    <name type="common">Aeromonas punctata</name>
    <dbReference type="NCBI Taxonomy" id="648"/>
    <lineage>
        <taxon>Bacteria</taxon>
        <taxon>Pseudomonadati</taxon>
        <taxon>Pseudomonadota</taxon>
        <taxon>Gammaproteobacteria</taxon>
        <taxon>Aeromonadales</taxon>
        <taxon>Aeromonadaceae</taxon>
        <taxon>Aeromonas</taxon>
    </lineage>
</organism>
<accession>A0A6M4NSU4</accession>